<sequence>MKKIRRLKFGAGLFTEILGSGLYESRGACLWELVRNGVLACMPSDKWVPGVGNVEILLVPKHPLAPKSTALVLLDRGKGFTEPSMDIYCTVGPTDLDLRNGNGSHGGAAQKRVGRYAGMALNRKIHDEKDLTSGFYVLTRTSSRGPVKFITLIPQRLQDDGGPEEDEITPNSIELGPLRGISGSFSAIVIPDPVFSSYEEIREELKWFIPRRRMFKLLVGGVQLDPPRLASAVNIPIADGEIEAHVEKAKNSDDPSEGIWLTDSATGIRVAFVPRVARQSKLAYPLWSADLAGDIFMRNLLPYQDTARGTLTTRYLKSEDWKRKALVLHGHLLPQLRQMLGNEDTFRSEKLGRMMLDIKGLFDKTFGAADSKGPLTIFPGLDGPGGGRPRPDKPNPNPNPTPTPRPPKPPGPDTPEPPKPRVFPLNFKDETYYAVPRDLGSLTFAEVDDTNPNILYIHNRVYGPMPRDSRAALEHMLMKMIEAVGISKYPQDPIAVRQYSAEMRQYFNGKK</sequence>
<proteinExistence type="predicted"/>
<evidence type="ECO:0000313" key="3">
    <source>
        <dbReference type="Proteomes" id="UP000177610"/>
    </source>
</evidence>
<dbReference type="Proteomes" id="UP000177610">
    <property type="component" value="Unassembled WGS sequence"/>
</dbReference>
<dbReference type="STRING" id="1817821.A2717_00135"/>
<feature type="region of interest" description="Disordered" evidence="1">
    <location>
        <begin position="373"/>
        <end position="422"/>
    </location>
</feature>
<protein>
    <recommendedName>
        <fullName evidence="4">Histidine kinase/HSP90-like ATPase domain-containing protein</fullName>
    </recommendedName>
</protein>
<accession>A0A1F5N8J8</accession>
<evidence type="ECO:0000313" key="2">
    <source>
        <dbReference type="EMBL" id="OGE73934.1"/>
    </source>
</evidence>
<evidence type="ECO:0008006" key="4">
    <source>
        <dbReference type="Google" id="ProtNLM"/>
    </source>
</evidence>
<organism evidence="2 3">
    <name type="scientific">Candidatus Doudnabacteria bacterium RIFCSPHIGHO2_01_FULL_41_86</name>
    <dbReference type="NCBI Taxonomy" id="1817821"/>
    <lineage>
        <taxon>Bacteria</taxon>
        <taxon>Candidatus Doudnaibacteriota</taxon>
    </lineage>
</organism>
<evidence type="ECO:0000256" key="1">
    <source>
        <dbReference type="SAM" id="MobiDB-lite"/>
    </source>
</evidence>
<gene>
    <name evidence="2" type="ORF">A2717_00135</name>
</gene>
<feature type="compositionally biased region" description="Pro residues" evidence="1">
    <location>
        <begin position="394"/>
        <end position="421"/>
    </location>
</feature>
<reference evidence="2 3" key="1">
    <citation type="journal article" date="2016" name="Nat. Commun.">
        <title>Thousands of microbial genomes shed light on interconnected biogeochemical processes in an aquifer system.</title>
        <authorList>
            <person name="Anantharaman K."/>
            <person name="Brown C.T."/>
            <person name="Hug L.A."/>
            <person name="Sharon I."/>
            <person name="Castelle C.J."/>
            <person name="Probst A.J."/>
            <person name="Thomas B.C."/>
            <person name="Singh A."/>
            <person name="Wilkins M.J."/>
            <person name="Karaoz U."/>
            <person name="Brodie E.L."/>
            <person name="Williams K.H."/>
            <person name="Hubbard S.S."/>
            <person name="Banfield J.F."/>
        </authorList>
    </citation>
    <scope>NUCLEOTIDE SEQUENCE [LARGE SCALE GENOMIC DNA]</scope>
</reference>
<name>A0A1F5N8J8_9BACT</name>
<dbReference type="AlphaFoldDB" id="A0A1F5N8J8"/>
<dbReference type="EMBL" id="MFEH01000003">
    <property type="protein sequence ID" value="OGE73934.1"/>
    <property type="molecule type" value="Genomic_DNA"/>
</dbReference>
<comment type="caution">
    <text evidence="2">The sequence shown here is derived from an EMBL/GenBank/DDBJ whole genome shotgun (WGS) entry which is preliminary data.</text>
</comment>